<gene>
    <name evidence="1" type="ORF">K441DRAFT_648437</name>
</gene>
<dbReference type="EMBL" id="KV748260">
    <property type="protein sequence ID" value="OCK87509.1"/>
    <property type="molecule type" value="Genomic_DNA"/>
</dbReference>
<dbReference type="Proteomes" id="UP000250078">
    <property type="component" value="Unassembled WGS sequence"/>
</dbReference>
<reference evidence="1 2" key="1">
    <citation type="journal article" date="2016" name="Nat. Commun.">
        <title>Ectomycorrhizal ecology is imprinted in the genome of the dominant symbiotic fungus Cenococcum geophilum.</title>
        <authorList>
            <consortium name="DOE Joint Genome Institute"/>
            <person name="Peter M."/>
            <person name="Kohler A."/>
            <person name="Ohm R.A."/>
            <person name="Kuo A."/>
            <person name="Krutzmann J."/>
            <person name="Morin E."/>
            <person name="Arend M."/>
            <person name="Barry K.W."/>
            <person name="Binder M."/>
            <person name="Choi C."/>
            <person name="Clum A."/>
            <person name="Copeland A."/>
            <person name="Grisel N."/>
            <person name="Haridas S."/>
            <person name="Kipfer T."/>
            <person name="LaButti K."/>
            <person name="Lindquist E."/>
            <person name="Lipzen A."/>
            <person name="Maire R."/>
            <person name="Meier B."/>
            <person name="Mihaltcheva S."/>
            <person name="Molinier V."/>
            <person name="Murat C."/>
            <person name="Poggeler S."/>
            <person name="Quandt C.A."/>
            <person name="Sperisen C."/>
            <person name="Tritt A."/>
            <person name="Tisserant E."/>
            <person name="Crous P.W."/>
            <person name="Henrissat B."/>
            <person name="Nehls U."/>
            <person name="Egli S."/>
            <person name="Spatafora J.W."/>
            <person name="Grigoriev I.V."/>
            <person name="Martin F.M."/>
        </authorList>
    </citation>
    <scope>NUCLEOTIDE SEQUENCE [LARGE SCALE GENOMIC DNA]</scope>
    <source>
        <strain evidence="1 2">1.58</strain>
    </source>
</reference>
<protein>
    <submittedName>
        <fullName evidence="1">Uncharacterized protein</fullName>
    </submittedName>
</protein>
<keyword evidence="2" id="KW-1185">Reference proteome</keyword>
<name>A0ACC8EPK0_9PEZI</name>
<evidence type="ECO:0000313" key="2">
    <source>
        <dbReference type="Proteomes" id="UP000250078"/>
    </source>
</evidence>
<sequence length="625" mass="69772">MDPKLPDGFVSLQKASNSEGQFLNLMGVVVDFLPITQSRGTDYTCTCIIHDPSWVNTSSVEPGLRVRIFQPLESSLPRIQAVGDVVVLRNVRMKKDARFGLMGLSNRSTEAIVFPADSIPVPELKDAIAGRRKLLSHTATPPGCHPPTLAEQMYAIALHALESPAGAPLFPSSHPGVPMSTPGASQAAKAIPFIKNNKSALIKDIGPKQYVDLVGEIVKLYPGMGEIDIYITDYTENSLLYPYQSPEQLSKGDGRDGDVYNYTSNQPKKQWQGPFGQMTLPVRLWYPHSDWARGNIQEGDFVFLRNVHIKYSQNEKLEGALHQDLKFPDQVDVRKLAASDQRISKIKKRKADYERRYGASNGGGASNKPTTRKEKRKAQKAKLQKKKASTNEGSESSIFMAPIKNQYIRCAYPEIRISSISSILENPHLNNKTPNGIETKLPFVNARYRARVRVVDFWPPRLEDFARSLNDTTYNDTPCDTNDDGDYLAESPMTKGWEWVFCLLVEDATIPSSMKDPHARLNLLVTQSDAEFLLKMDATDLRENSRSLAELKERLFILWGDLEELKSAGTMLPAASDAEKRASSNPFECCIQEYGVPILAADRSGSDGTNTKWQRMHRMFGTTVI</sequence>
<organism evidence="1 2">
    <name type="scientific">Cenococcum geophilum 1.58</name>
    <dbReference type="NCBI Taxonomy" id="794803"/>
    <lineage>
        <taxon>Eukaryota</taxon>
        <taxon>Fungi</taxon>
        <taxon>Dikarya</taxon>
        <taxon>Ascomycota</taxon>
        <taxon>Pezizomycotina</taxon>
        <taxon>Dothideomycetes</taxon>
        <taxon>Pleosporomycetidae</taxon>
        <taxon>Gloniales</taxon>
        <taxon>Gloniaceae</taxon>
        <taxon>Cenococcum</taxon>
    </lineage>
</organism>
<evidence type="ECO:0000313" key="1">
    <source>
        <dbReference type="EMBL" id="OCK87509.1"/>
    </source>
</evidence>
<proteinExistence type="predicted"/>
<accession>A0ACC8EPK0</accession>